<protein>
    <submittedName>
        <fullName evidence="1">Uncharacterized protein</fullName>
    </submittedName>
</protein>
<evidence type="ECO:0000313" key="1">
    <source>
        <dbReference type="EMBL" id="JAH99433.1"/>
    </source>
</evidence>
<sequence length="53" mass="6102">MGLSLHYQNHISQHQANIFVALHHAYLNMISYSKMNGKKAYHLHVAGIYHIIS</sequence>
<accession>A0A0E9XCN5</accession>
<dbReference type="AlphaFoldDB" id="A0A0E9XCN5"/>
<proteinExistence type="predicted"/>
<reference evidence="1" key="1">
    <citation type="submission" date="2014-11" db="EMBL/GenBank/DDBJ databases">
        <authorList>
            <person name="Amaro Gonzalez C."/>
        </authorList>
    </citation>
    <scope>NUCLEOTIDE SEQUENCE</scope>
</reference>
<organism evidence="1">
    <name type="scientific">Anguilla anguilla</name>
    <name type="common">European freshwater eel</name>
    <name type="synonym">Muraena anguilla</name>
    <dbReference type="NCBI Taxonomy" id="7936"/>
    <lineage>
        <taxon>Eukaryota</taxon>
        <taxon>Metazoa</taxon>
        <taxon>Chordata</taxon>
        <taxon>Craniata</taxon>
        <taxon>Vertebrata</taxon>
        <taxon>Euteleostomi</taxon>
        <taxon>Actinopterygii</taxon>
        <taxon>Neopterygii</taxon>
        <taxon>Teleostei</taxon>
        <taxon>Anguilliformes</taxon>
        <taxon>Anguillidae</taxon>
        <taxon>Anguilla</taxon>
    </lineage>
</organism>
<reference evidence="1" key="2">
    <citation type="journal article" date="2015" name="Fish Shellfish Immunol.">
        <title>Early steps in the European eel (Anguilla anguilla)-Vibrio vulnificus interaction in the gills: Role of the RtxA13 toxin.</title>
        <authorList>
            <person name="Callol A."/>
            <person name="Pajuelo D."/>
            <person name="Ebbesson L."/>
            <person name="Teles M."/>
            <person name="MacKenzie S."/>
            <person name="Amaro C."/>
        </authorList>
    </citation>
    <scope>NUCLEOTIDE SEQUENCE</scope>
</reference>
<name>A0A0E9XCN5_ANGAN</name>
<dbReference type="EMBL" id="GBXM01009144">
    <property type="protein sequence ID" value="JAH99433.1"/>
    <property type="molecule type" value="Transcribed_RNA"/>
</dbReference>